<dbReference type="Proteomes" id="UP001391051">
    <property type="component" value="Unassembled WGS sequence"/>
</dbReference>
<feature type="compositionally biased region" description="Basic and acidic residues" evidence="1">
    <location>
        <begin position="51"/>
        <end position="79"/>
    </location>
</feature>
<dbReference type="EMBL" id="JAQQWE010000008">
    <property type="protein sequence ID" value="KAK7943693.1"/>
    <property type="molecule type" value="Genomic_DNA"/>
</dbReference>
<dbReference type="GeneID" id="92082090"/>
<keyword evidence="3" id="KW-1185">Reference proteome</keyword>
<sequence>MSRSTIQAWLDAVEEDFLDTHGEPPPPIPARNPARLAKTQGTAATSSSNDKSSDEKKKPQESTEAPTDHPSPKVDHSEKPPSPTKQT</sequence>
<evidence type="ECO:0000313" key="3">
    <source>
        <dbReference type="Proteomes" id="UP001391051"/>
    </source>
</evidence>
<feature type="region of interest" description="Disordered" evidence="1">
    <location>
        <begin position="15"/>
        <end position="87"/>
    </location>
</feature>
<evidence type="ECO:0000256" key="1">
    <source>
        <dbReference type="SAM" id="MobiDB-lite"/>
    </source>
</evidence>
<dbReference type="RefSeq" id="XP_066695724.1">
    <property type="nucleotide sequence ID" value="XM_066849028.1"/>
</dbReference>
<evidence type="ECO:0000313" key="2">
    <source>
        <dbReference type="EMBL" id="KAK7943693.1"/>
    </source>
</evidence>
<accession>A0ABR1Q116</accession>
<gene>
    <name evidence="2" type="ORF">PG986_012806</name>
</gene>
<proteinExistence type="predicted"/>
<reference evidence="2 3" key="1">
    <citation type="submission" date="2023-01" db="EMBL/GenBank/DDBJ databases">
        <title>Analysis of 21 Apiospora genomes using comparative genomics revels a genus with tremendous synthesis potential of carbohydrate active enzymes and secondary metabolites.</title>
        <authorList>
            <person name="Sorensen T."/>
        </authorList>
    </citation>
    <scope>NUCLEOTIDE SEQUENCE [LARGE SCALE GENOMIC DNA]</scope>
    <source>
        <strain evidence="2 3">CBS 24483</strain>
    </source>
</reference>
<protein>
    <submittedName>
        <fullName evidence="2">Uncharacterized protein</fullName>
    </submittedName>
</protein>
<comment type="caution">
    <text evidence="2">The sequence shown here is derived from an EMBL/GenBank/DDBJ whole genome shotgun (WGS) entry which is preliminary data.</text>
</comment>
<organism evidence="2 3">
    <name type="scientific">Apiospora aurea</name>
    <dbReference type="NCBI Taxonomy" id="335848"/>
    <lineage>
        <taxon>Eukaryota</taxon>
        <taxon>Fungi</taxon>
        <taxon>Dikarya</taxon>
        <taxon>Ascomycota</taxon>
        <taxon>Pezizomycotina</taxon>
        <taxon>Sordariomycetes</taxon>
        <taxon>Xylariomycetidae</taxon>
        <taxon>Amphisphaeriales</taxon>
        <taxon>Apiosporaceae</taxon>
        <taxon>Apiospora</taxon>
    </lineage>
</organism>
<name>A0ABR1Q116_9PEZI</name>